<protein>
    <submittedName>
        <fullName evidence="2">Uncharacterized protein</fullName>
    </submittedName>
</protein>
<organism evidence="2 3">
    <name type="scientific">Elizabethkingia anophelis</name>
    <dbReference type="NCBI Taxonomy" id="1117645"/>
    <lineage>
        <taxon>Bacteria</taxon>
        <taxon>Pseudomonadati</taxon>
        <taxon>Bacteroidota</taxon>
        <taxon>Flavobacteriia</taxon>
        <taxon>Flavobacteriales</taxon>
        <taxon>Weeksellaceae</taxon>
        <taxon>Elizabethkingia</taxon>
    </lineage>
</organism>
<dbReference type="Proteomes" id="UP000190848">
    <property type="component" value="Plasmid unnamed"/>
</dbReference>
<feature type="transmembrane region" description="Helical" evidence="1">
    <location>
        <begin position="46"/>
        <end position="65"/>
    </location>
</feature>
<evidence type="ECO:0000256" key="1">
    <source>
        <dbReference type="SAM" id="Phobius"/>
    </source>
</evidence>
<keyword evidence="2" id="KW-0614">Plasmid</keyword>
<proteinExistence type="predicted"/>
<keyword evidence="1" id="KW-0472">Membrane</keyword>
<keyword evidence="1" id="KW-0812">Transmembrane</keyword>
<gene>
    <name evidence="2" type="ORF">BBD32_19440</name>
</gene>
<evidence type="ECO:0000313" key="3">
    <source>
        <dbReference type="Proteomes" id="UP000190848"/>
    </source>
</evidence>
<dbReference type="EMBL" id="CP016375">
    <property type="protein sequence ID" value="AQX03720.1"/>
    <property type="molecule type" value="Genomic_DNA"/>
</dbReference>
<dbReference type="RefSeq" id="WP_078397004.1">
    <property type="nucleotide sequence ID" value="NZ_CP016375.1"/>
</dbReference>
<name>A0AAU8VJT1_9FLAO</name>
<reference evidence="2 3" key="1">
    <citation type="submission" date="2016-07" db="EMBL/GenBank/DDBJ databases">
        <title>Revisiting the taxonomy of the Elizabethkingia Genus using Whole-Genome Sequencing, Optical Mapping, and MALDI-TOF, along with proposal of three novel Elizabethkingia species: Elizabethkingia bruuniana sp. nov., Elizabethkingia ursingii sp. nov., and Elizabethkingia occulta sp. nov.</title>
        <authorList>
            <person name="Nicholson A.C."/>
        </authorList>
    </citation>
    <scope>NUCLEOTIDE SEQUENCE [LARGE SCALE GENOMIC DNA]</scope>
    <source>
        <strain evidence="2 3">F3201</strain>
        <plasmid evidence="2 3">unnamed</plasmid>
    </source>
</reference>
<keyword evidence="1" id="KW-1133">Transmembrane helix</keyword>
<feature type="transmembrane region" description="Helical" evidence="1">
    <location>
        <begin position="16"/>
        <end position="40"/>
    </location>
</feature>
<accession>A0AAU8VJT1</accession>
<sequence>MKELQTHKSIRKKVEVWGFAPIPFLIFFGIAVFSVLGFMADLSWNAFIICLIINGVSFIINKVILSNESFLKNMLNEKFPNEITDLTKNKDGKL</sequence>
<dbReference type="AlphaFoldDB" id="A0AAU8VJT1"/>
<geneLocation type="plasmid" evidence="2 3">
    <name>unnamed</name>
</geneLocation>
<evidence type="ECO:0000313" key="2">
    <source>
        <dbReference type="EMBL" id="AQX03720.1"/>
    </source>
</evidence>